<dbReference type="EMBL" id="GBXM01036185">
    <property type="protein sequence ID" value="JAH72392.1"/>
    <property type="molecule type" value="Transcribed_RNA"/>
</dbReference>
<accession>A0A0E9V4E0</accession>
<protein>
    <submittedName>
        <fullName evidence="1">Uncharacterized protein</fullName>
    </submittedName>
</protein>
<dbReference type="AlphaFoldDB" id="A0A0E9V4E0"/>
<dbReference type="EMBL" id="GBXM01036282">
    <property type="protein sequence ID" value="JAH72295.1"/>
    <property type="molecule type" value="Transcribed_RNA"/>
</dbReference>
<name>A0A0E9V4E0_ANGAN</name>
<reference evidence="1" key="1">
    <citation type="submission" date="2014-11" db="EMBL/GenBank/DDBJ databases">
        <authorList>
            <person name="Amaro Gonzalez C."/>
        </authorList>
    </citation>
    <scope>NUCLEOTIDE SEQUENCE</scope>
</reference>
<sequence length="46" mass="5217">MSLHHIQRSFSILKSREISTGGANHNCGMTLERLTMSRPRMVETCV</sequence>
<proteinExistence type="predicted"/>
<organism evidence="1">
    <name type="scientific">Anguilla anguilla</name>
    <name type="common">European freshwater eel</name>
    <name type="synonym">Muraena anguilla</name>
    <dbReference type="NCBI Taxonomy" id="7936"/>
    <lineage>
        <taxon>Eukaryota</taxon>
        <taxon>Metazoa</taxon>
        <taxon>Chordata</taxon>
        <taxon>Craniata</taxon>
        <taxon>Vertebrata</taxon>
        <taxon>Euteleostomi</taxon>
        <taxon>Actinopterygii</taxon>
        <taxon>Neopterygii</taxon>
        <taxon>Teleostei</taxon>
        <taxon>Anguilliformes</taxon>
        <taxon>Anguillidae</taxon>
        <taxon>Anguilla</taxon>
    </lineage>
</organism>
<evidence type="ECO:0000313" key="1">
    <source>
        <dbReference type="EMBL" id="JAH72295.1"/>
    </source>
</evidence>
<reference evidence="1" key="2">
    <citation type="journal article" date="2015" name="Fish Shellfish Immunol.">
        <title>Early steps in the European eel (Anguilla anguilla)-Vibrio vulnificus interaction in the gills: Role of the RtxA13 toxin.</title>
        <authorList>
            <person name="Callol A."/>
            <person name="Pajuelo D."/>
            <person name="Ebbesson L."/>
            <person name="Teles M."/>
            <person name="MacKenzie S."/>
            <person name="Amaro C."/>
        </authorList>
    </citation>
    <scope>NUCLEOTIDE SEQUENCE</scope>
</reference>